<proteinExistence type="predicted"/>
<reference evidence="2" key="1">
    <citation type="submission" date="2020-08" db="EMBL/GenBank/DDBJ databases">
        <title>Multicomponent nature underlies the extraordinary mechanical properties of spider dragline silk.</title>
        <authorList>
            <person name="Kono N."/>
            <person name="Nakamura H."/>
            <person name="Mori M."/>
            <person name="Yoshida Y."/>
            <person name="Ohtoshi R."/>
            <person name="Malay A.D."/>
            <person name="Moran D.A.P."/>
            <person name="Tomita M."/>
            <person name="Numata K."/>
            <person name="Arakawa K."/>
        </authorList>
    </citation>
    <scope>NUCLEOTIDE SEQUENCE</scope>
</reference>
<evidence type="ECO:0000313" key="3">
    <source>
        <dbReference type="Proteomes" id="UP000887013"/>
    </source>
</evidence>
<feature type="region of interest" description="Disordered" evidence="1">
    <location>
        <begin position="87"/>
        <end position="114"/>
    </location>
</feature>
<evidence type="ECO:0000313" key="2">
    <source>
        <dbReference type="EMBL" id="GFU34850.1"/>
    </source>
</evidence>
<sequence>MLKLYLSKSPNINSALCLLCKNVHALYKCESFLNLTPEKRYAFVRNNNLCLDCFSLHKVAYYRYKLTCIICKSKHHLLLHRNELPFRGQRSQDSSPEGEKQPESSGTPSVKDFFHNVQNPRKKRSGSLAQQELTQGKRIIIHAVQVIEFREDLNNLRKGNPVV</sequence>
<dbReference type="EMBL" id="BMAW01034339">
    <property type="protein sequence ID" value="GFU34850.1"/>
    <property type="molecule type" value="Genomic_DNA"/>
</dbReference>
<accession>A0A8X6QX06</accession>
<dbReference type="Proteomes" id="UP000887013">
    <property type="component" value="Unassembled WGS sequence"/>
</dbReference>
<dbReference type="AlphaFoldDB" id="A0A8X6QX06"/>
<keyword evidence="3" id="KW-1185">Reference proteome</keyword>
<dbReference type="PANTHER" id="PTHR47331">
    <property type="entry name" value="PHD-TYPE DOMAIN-CONTAINING PROTEIN"/>
    <property type="match status" value="1"/>
</dbReference>
<comment type="caution">
    <text evidence="2">The sequence shown here is derived from an EMBL/GenBank/DDBJ whole genome shotgun (WGS) entry which is preliminary data.</text>
</comment>
<dbReference type="OrthoDB" id="5984724at2759"/>
<organism evidence="2 3">
    <name type="scientific">Nephila pilipes</name>
    <name type="common">Giant wood spider</name>
    <name type="synonym">Nephila maculata</name>
    <dbReference type="NCBI Taxonomy" id="299642"/>
    <lineage>
        <taxon>Eukaryota</taxon>
        <taxon>Metazoa</taxon>
        <taxon>Ecdysozoa</taxon>
        <taxon>Arthropoda</taxon>
        <taxon>Chelicerata</taxon>
        <taxon>Arachnida</taxon>
        <taxon>Araneae</taxon>
        <taxon>Araneomorphae</taxon>
        <taxon>Entelegynae</taxon>
        <taxon>Araneoidea</taxon>
        <taxon>Nephilidae</taxon>
        <taxon>Nephila</taxon>
    </lineage>
</organism>
<gene>
    <name evidence="2" type="ORF">NPIL_307931</name>
</gene>
<name>A0A8X6QX06_NEPPI</name>
<protein>
    <submittedName>
        <fullName evidence="2">Uncharacterized protein</fullName>
    </submittedName>
</protein>
<dbReference type="PANTHER" id="PTHR47331:SF1">
    <property type="entry name" value="GAG-LIKE PROTEIN"/>
    <property type="match status" value="1"/>
</dbReference>
<feature type="non-terminal residue" evidence="2">
    <location>
        <position position="1"/>
    </location>
</feature>
<evidence type="ECO:0000256" key="1">
    <source>
        <dbReference type="SAM" id="MobiDB-lite"/>
    </source>
</evidence>